<gene>
    <name evidence="2" type="ORF">OG727_29740</name>
    <name evidence="1" type="ORF">Scani_53640</name>
</gene>
<dbReference type="Proteomes" id="UP001432292">
    <property type="component" value="Chromosome"/>
</dbReference>
<reference evidence="2" key="2">
    <citation type="submission" date="2022-10" db="EMBL/GenBank/DDBJ databases">
        <title>The complete genomes of actinobacterial strains from the NBC collection.</title>
        <authorList>
            <person name="Joergensen T.S."/>
            <person name="Alvarez Arevalo M."/>
            <person name="Sterndorff E.B."/>
            <person name="Faurdal D."/>
            <person name="Vuksanovic O."/>
            <person name="Mourched A.-S."/>
            <person name="Charusanti P."/>
            <person name="Shaw S."/>
            <person name="Blin K."/>
            <person name="Weber T."/>
        </authorList>
    </citation>
    <scope>NUCLEOTIDE SEQUENCE</scope>
    <source>
        <strain evidence="2">NBC_01256</strain>
    </source>
</reference>
<keyword evidence="4" id="KW-1185">Reference proteome</keyword>
<accession>A0A640SF65</accession>
<reference evidence="1 3" key="1">
    <citation type="submission" date="2019-12" db="EMBL/GenBank/DDBJ databases">
        <title>Whole genome shotgun sequence of Streptomyces caniferus NBRC 15389.</title>
        <authorList>
            <person name="Ichikawa N."/>
            <person name="Kimura A."/>
            <person name="Kitahashi Y."/>
            <person name="Komaki H."/>
            <person name="Tamura T."/>
        </authorList>
    </citation>
    <scope>NUCLEOTIDE SEQUENCE [LARGE SCALE GENOMIC DNA]</scope>
    <source>
        <strain evidence="1 3">NBRC 15389</strain>
    </source>
</reference>
<dbReference type="EMBL" id="CP108473">
    <property type="protein sequence ID" value="WUS26133.1"/>
    <property type="molecule type" value="Genomic_DNA"/>
</dbReference>
<proteinExistence type="predicted"/>
<evidence type="ECO:0000313" key="2">
    <source>
        <dbReference type="EMBL" id="WUS26133.1"/>
    </source>
</evidence>
<evidence type="ECO:0000313" key="3">
    <source>
        <dbReference type="Proteomes" id="UP000435837"/>
    </source>
</evidence>
<dbReference type="AlphaFoldDB" id="A0A640SF65"/>
<dbReference type="EMBL" id="BLIN01000005">
    <property type="protein sequence ID" value="GFE09096.1"/>
    <property type="molecule type" value="Genomic_DNA"/>
</dbReference>
<organism evidence="1 3">
    <name type="scientific">Streptomyces caniferus</name>
    <dbReference type="NCBI Taxonomy" id="285557"/>
    <lineage>
        <taxon>Bacteria</taxon>
        <taxon>Bacillati</taxon>
        <taxon>Actinomycetota</taxon>
        <taxon>Actinomycetes</taxon>
        <taxon>Kitasatosporales</taxon>
        <taxon>Streptomycetaceae</taxon>
        <taxon>Streptomyces</taxon>
    </lineage>
</organism>
<dbReference type="OrthoDB" id="4334185at2"/>
<evidence type="ECO:0000313" key="1">
    <source>
        <dbReference type="EMBL" id="GFE09096.1"/>
    </source>
</evidence>
<name>A0A640SF65_9ACTN</name>
<protein>
    <submittedName>
        <fullName evidence="1">Uncharacterized protein</fullName>
    </submittedName>
</protein>
<dbReference type="RefSeq" id="WP_159480210.1">
    <property type="nucleotide sequence ID" value="NZ_BAAATH010000011.1"/>
</dbReference>
<sequence>MPAAPRRSPAAKAARLRMRLPWWALALPVVSFAALLILVASPAEARAASVPQGLGPLLELLAKIVRGGA</sequence>
<evidence type="ECO:0000313" key="4">
    <source>
        <dbReference type="Proteomes" id="UP001432292"/>
    </source>
</evidence>
<dbReference type="GeneID" id="96634747"/>
<dbReference type="Proteomes" id="UP000435837">
    <property type="component" value="Unassembled WGS sequence"/>
</dbReference>